<dbReference type="EMBL" id="NIDE01000001">
    <property type="protein sequence ID" value="OWK46647.1"/>
    <property type="molecule type" value="Genomic_DNA"/>
</dbReference>
<evidence type="ECO:0000313" key="2">
    <source>
        <dbReference type="EMBL" id="OWK46647.1"/>
    </source>
</evidence>
<accession>A0A225EEC2</accession>
<feature type="region of interest" description="Disordered" evidence="1">
    <location>
        <begin position="1"/>
        <end position="24"/>
    </location>
</feature>
<protein>
    <submittedName>
        <fullName evidence="2">Uncharacterized protein</fullName>
    </submittedName>
</protein>
<sequence length="52" mass="5688">MARNDSPESQAYTDENGPDASVYPGKYREIRLKLASRFADAAGKTVSRGAIR</sequence>
<comment type="caution">
    <text evidence="2">The sequence shown here is derived from an EMBL/GenBank/DDBJ whole genome shotgun (WGS) entry which is preliminary data.</text>
</comment>
<dbReference type="AlphaFoldDB" id="A0A225EEC2"/>
<evidence type="ECO:0000313" key="3">
    <source>
        <dbReference type="Proteomes" id="UP000214646"/>
    </source>
</evidence>
<name>A0A225EEC2_9BACT</name>
<evidence type="ECO:0000256" key="1">
    <source>
        <dbReference type="SAM" id="MobiDB-lite"/>
    </source>
</evidence>
<proteinExistence type="predicted"/>
<organism evidence="2 3">
    <name type="scientific">Fimbriiglobus ruber</name>
    <dbReference type="NCBI Taxonomy" id="1908690"/>
    <lineage>
        <taxon>Bacteria</taxon>
        <taxon>Pseudomonadati</taxon>
        <taxon>Planctomycetota</taxon>
        <taxon>Planctomycetia</taxon>
        <taxon>Gemmatales</taxon>
        <taxon>Gemmataceae</taxon>
        <taxon>Fimbriiglobus</taxon>
    </lineage>
</organism>
<dbReference type="Proteomes" id="UP000214646">
    <property type="component" value="Unassembled WGS sequence"/>
</dbReference>
<gene>
    <name evidence="2" type="ORF">FRUB_00346</name>
</gene>
<keyword evidence="3" id="KW-1185">Reference proteome</keyword>
<reference evidence="3" key="1">
    <citation type="submission" date="2017-06" db="EMBL/GenBank/DDBJ databases">
        <title>Genome analysis of Fimbriiglobus ruber SP5, the first member of the order Planctomycetales with confirmed chitinolytic capability.</title>
        <authorList>
            <person name="Ravin N.V."/>
            <person name="Rakitin A.L."/>
            <person name="Ivanova A.A."/>
            <person name="Beletsky A.V."/>
            <person name="Kulichevskaya I.S."/>
            <person name="Mardanov A.V."/>
            <person name="Dedysh S.N."/>
        </authorList>
    </citation>
    <scope>NUCLEOTIDE SEQUENCE [LARGE SCALE GENOMIC DNA]</scope>
    <source>
        <strain evidence="3">SP5</strain>
    </source>
</reference>